<feature type="site" description="Part of a proton relay during catalysis" evidence="12">
    <location>
        <position position="106"/>
    </location>
</feature>
<dbReference type="RefSeq" id="WP_377376304.1">
    <property type="nucleotide sequence ID" value="NZ_JBHSSW010000004.1"/>
</dbReference>
<keyword evidence="8 12" id="KW-0457">Lysine biosynthesis</keyword>
<comment type="caution">
    <text evidence="12">Was originally thought to be a dihydrodipicolinate synthase (DHDPS), catalyzing the condensation of (S)-aspartate-beta-semialdehyde [(S)-ASA] and pyruvate to dihydrodipicolinate (DHDP). However, it was shown in E.coli that the product of the enzymatic reaction is not dihydrodipicolinate but in fact (4S)-4-hydroxy-2,3,4,5-tetrahydro-(2S)-dipicolinic acid (HTPA), and that the consecutive dehydration reaction leading to DHDP is not spontaneous but catalyzed by DapB.</text>
</comment>
<protein>
    <recommendedName>
        <fullName evidence="4 12">4-hydroxy-tetrahydrodipicolinate synthase</fullName>
        <shortName evidence="12">HTPA synthase</shortName>
        <ecNumber evidence="4 12">4.3.3.7</ecNumber>
    </recommendedName>
</protein>
<evidence type="ECO:0000256" key="9">
    <source>
        <dbReference type="ARBA" id="ARBA00023239"/>
    </source>
</evidence>
<evidence type="ECO:0000256" key="8">
    <source>
        <dbReference type="ARBA" id="ARBA00023154"/>
    </source>
</evidence>
<dbReference type="Gene3D" id="3.20.20.70">
    <property type="entry name" value="Aldolase class I"/>
    <property type="match status" value="1"/>
</dbReference>
<keyword evidence="7 12" id="KW-0220">Diaminopimelate biosynthesis</keyword>
<evidence type="ECO:0000313" key="15">
    <source>
        <dbReference type="Proteomes" id="UP001596303"/>
    </source>
</evidence>
<dbReference type="InterPro" id="IPR005263">
    <property type="entry name" value="DapA"/>
</dbReference>
<feature type="active site" description="Proton donor/acceptor" evidence="12">
    <location>
        <position position="132"/>
    </location>
</feature>
<comment type="subcellular location">
    <subcellularLocation>
        <location evidence="12">Cytoplasm</location>
    </subcellularLocation>
</comment>
<organism evidence="14 15">
    <name type="scientific">Ponticaulis profundi</name>
    <dbReference type="NCBI Taxonomy" id="2665222"/>
    <lineage>
        <taxon>Bacteria</taxon>
        <taxon>Pseudomonadati</taxon>
        <taxon>Pseudomonadota</taxon>
        <taxon>Alphaproteobacteria</taxon>
        <taxon>Hyphomonadales</taxon>
        <taxon>Hyphomonadaceae</taxon>
        <taxon>Ponticaulis</taxon>
    </lineage>
</organism>
<comment type="subunit">
    <text evidence="12">Homotetramer; dimer of dimers.</text>
</comment>
<dbReference type="EMBL" id="JBHSSW010000004">
    <property type="protein sequence ID" value="MFC6197432.1"/>
    <property type="molecule type" value="Genomic_DNA"/>
</dbReference>
<dbReference type="InterPro" id="IPR020624">
    <property type="entry name" value="Schiff_base-form_aldolases_CS"/>
</dbReference>
<feature type="binding site" evidence="12">
    <location>
        <position position="202"/>
    </location>
    <ligand>
        <name>pyruvate</name>
        <dbReference type="ChEBI" id="CHEBI:15361"/>
    </ligand>
</feature>
<evidence type="ECO:0000313" key="14">
    <source>
        <dbReference type="EMBL" id="MFC6197432.1"/>
    </source>
</evidence>
<dbReference type="Pfam" id="PF00701">
    <property type="entry name" value="DHDPS"/>
    <property type="match status" value="1"/>
</dbReference>
<accession>A0ABW1S7L4</accession>
<dbReference type="InterPro" id="IPR020625">
    <property type="entry name" value="Schiff_base-form_aldolases_AS"/>
</dbReference>
<evidence type="ECO:0000256" key="12">
    <source>
        <dbReference type="HAMAP-Rule" id="MF_00418"/>
    </source>
</evidence>
<proteinExistence type="inferred from homology"/>
<dbReference type="PROSITE" id="PS00665">
    <property type="entry name" value="DHDPS_1"/>
    <property type="match status" value="1"/>
</dbReference>
<dbReference type="HAMAP" id="MF_00418">
    <property type="entry name" value="DapA"/>
    <property type="match status" value="1"/>
</dbReference>
<dbReference type="GO" id="GO:0008840">
    <property type="term" value="F:4-hydroxy-tetrahydrodipicolinate synthase activity"/>
    <property type="evidence" value="ECO:0007669"/>
    <property type="project" value="UniProtKB-EC"/>
</dbReference>
<evidence type="ECO:0000256" key="4">
    <source>
        <dbReference type="ARBA" id="ARBA00012086"/>
    </source>
</evidence>
<dbReference type="InterPro" id="IPR013785">
    <property type="entry name" value="Aldolase_TIM"/>
</dbReference>
<evidence type="ECO:0000256" key="3">
    <source>
        <dbReference type="ARBA" id="ARBA00007592"/>
    </source>
</evidence>
<dbReference type="SMART" id="SM01130">
    <property type="entry name" value="DHDPS"/>
    <property type="match status" value="1"/>
</dbReference>
<dbReference type="SUPFAM" id="SSF51569">
    <property type="entry name" value="Aldolase"/>
    <property type="match status" value="1"/>
</dbReference>
<evidence type="ECO:0000256" key="1">
    <source>
        <dbReference type="ARBA" id="ARBA00003294"/>
    </source>
</evidence>
<gene>
    <name evidence="12 14" type="primary">dapA</name>
    <name evidence="14" type="ORF">ACFQDM_05045</name>
</gene>
<comment type="caution">
    <text evidence="14">The sequence shown here is derived from an EMBL/GenBank/DDBJ whole genome shotgun (WGS) entry which is preliminary data.</text>
</comment>
<dbReference type="PANTHER" id="PTHR12128">
    <property type="entry name" value="DIHYDRODIPICOLINATE SYNTHASE"/>
    <property type="match status" value="1"/>
</dbReference>
<comment type="similarity">
    <text evidence="3 12 13">Belongs to the DapA family.</text>
</comment>
<dbReference type="PRINTS" id="PR00146">
    <property type="entry name" value="DHPICSNTHASE"/>
</dbReference>
<comment type="pathway">
    <text evidence="2 12">Amino-acid biosynthesis; L-lysine biosynthesis via DAP pathway; (S)-tetrahydrodipicolinate from L-aspartate: step 3/4.</text>
</comment>
<feature type="site" description="Part of a proton relay during catalysis" evidence="12">
    <location>
        <position position="43"/>
    </location>
</feature>
<feature type="binding site" evidence="12">
    <location>
        <position position="44"/>
    </location>
    <ligand>
        <name>pyruvate</name>
        <dbReference type="ChEBI" id="CHEBI:15361"/>
    </ligand>
</feature>
<dbReference type="EC" id="4.3.3.7" evidence="4 12"/>
<name>A0ABW1S7L4_9PROT</name>
<evidence type="ECO:0000256" key="6">
    <source>
        <dbReference type="ARBA" id="ARBA00022605"/>
    </source>
</evidence>
<feature type="active site" description="Schiff-base intermediate with substrate" evidence="12">
    <location>
        <position position="160"/>
    </location>
</feature>
<dbReference type="NCBIfam" id="TIGR00674">
    <property type="entry name" value="dapA"/>
    <property type="match status" value="1"/>
</dbReference>
<comment type="catalytic activity">
    <reaction evidence="11 12">
        <text>L-aspartate 4-semialdehyde + pyruvate = (2S,4S)-4-hydroxy-2,3,4,5-tetrahydrodipicolinate + H2O + H(+)</text>
        <dbReference type="Rhea" id="RHEA:34171"/>
        <dbReference type="ChEBI" id="CHEBI:15361"/>
        <dbReference type="ChEBI" id="CHEBI:15377"/>
        <dbReference type="ChEBI" id="CHEBI:15378"/>
        <dbReference type="ChEBI" id="CHEBI:67139"/>
        <dbReference type="ChEBI" id="CHEBI:537519"/>
        <dbReference type="EC" id="4.3.3.7"/>
    </reaction>
</comment>
<reference evidence="15" key="1">
    <citation type="journal article" date="2019" name="Int. J. Syst. Evol. Microbiol.">
        <title>The Global Catalogue of Microorganisms (GCM) 10K type strain sequencing project: providing services to taxonomists for standard genome sequencing and annotation.</title>
        <authorList>
            <consortium name="The Broad Institute Genomics Platform"/>
            <consortium name="The Broad Institute Genome Sequencing Center for Infectious Disease"/>
            <person name="Wu L."/>
            <person name="Ma J."/>
        </authorList>
    </citation>
    <scope>NUCLEOTIDE SEQUENCE [LARGE SCALE GENOMIC DNA]</scope>
    <source>
        <strain evidence="15">CGMCC-1.15741</strain>
    </source>
</reference>
<sequence>MFKGSIPALVTPFKDNQVDFAAFEALVERQIEAGAGALVPCGTTGESATLSHEEHRAVVERCVQVVKGRIPIIAGCGSNSTTEAIGLVEFAKKVGADAALTVCPYYNRPDQRGLYAHFEAISKSVELPIFIYNVPSRTSSDIQPETVIELSKLPNIIGIKDATGELGRTTRHFRECKEGFIQLSGDDPSAIGFNALGGQGCISVSANVAPKLMADIQKATLAGDFATAKELEGKAYKLHRALFRSSSPGPTKYALSTLGLCEPDIRLPLMGPDESVKAEVVEAMQFAGVTA</sequence>
<keyword evidence="5 12" id="KW-0963">Cytoplasm</keyword>
<dbReference type="PIRSF" id="PIRSF001365">
    <property type="entry name" value="DHDPS"/>
    <property type="match status" value="1"/>
</dbReference>
<comment type="function">
    <text evidence="1 12">Catalyzes the condensation of (S)-aspartate-beta-semialdehyde [(S)-ASA] and pyruvate to 4-hydroxy-tetrahydrodipicolinate (HTPA).</text>
</comment>
<evidence type="ECO:0000256" key="5">
    <source>
        <dbReference type="ARBA" id="ARBA00022490"/>
    </source>
</evidence>
<dbReference type="PANTHER" id="PTHR12128:SF66">
    <property type="entry name" value="4-HYDROXY-2-OXOGLUTARATE ALDOLASE, MITOCHONDRIAL"/>
    <property type="match status" value="1"/>
</dbReference>
<keyword evidence="6 12" id="KW-0028">Amino-acid biosynthesis</keyword>
<evidence type="ECO:0000256" key="2">
    <source>
        <dbReference type="ARBA" id="ARBA00005120"/>
    </source>
</evidence>
<evidence type="ECO:0000256" key="11">
    <source>
        <dbReference type="ARBA" id="ARBA00047836"/>
    </source>
</evidence>
<dbReference type="CDD" id="cd00950">
    <property type="entry name" value="DHDPS"/>
    <property type="match status" value="1"/>
</dbReference>
<evidence type="ECO:0000256" key="13">
    <source>
        <dbReference type="PIRNR" id="PIRNR001365"/>
    </source>
</evidence>
<evidence type="ECO:0000256" key="10">
    <source>
        <dbReference type="ARBA" id="ARBA00023270"/>
    </source>
</evidence>
<dbReference type="Proteomes" id="UP001596303">
    <property type="component" value="Unassembled WGS sequence"/>
</dbReference>
<keyword evidence="9 12" id="KW-0456">Lyase</keyword>
<keyword evidence="10 12" id="KW-0704">Schiff base</keyword>
<dbReference type="PROSITE" id="PS00666">
    <property type="entry name" value="DHDPS_2"/>
    <property type="match status" value="1"/>
</dbReference>
<evidence type="ECO:0000256" key="7">
    <source>
        <dbReference type="ARBA" id="ARBA00022915"/>
    </source>
</evidence>
<keyword evidence="15" id="KW-1185">Reference proteome</keyword>
<dbReference type="InterPro" id="IPR002220">
    <property type="entry name" value="DapA-like"/>
</dbReference>